<feature type="domain" description="CBS" evidence="2">
    <location>
        <begin position="155"/>
        <end position="207"/>
    </location>
</feature>
<dbReference type="Gene3D" id="3.10.580.10">
    <property type="entry name" value="CBS-domain"/>
    <property type="match status" value="1"/>
</dbReference>
<reference evidence="3 4" key="1">
    <citation type="submission" date="2016-10" db="EMBL/GenBank/DDBJ databases">
        <authorList>
            <person name="de Groot N.N."/>
        </authorList>
    </citation>
    <scope>NUCLEOTIDE SEQUENCE [LARGE SCALE GENOMIC DNA]</scope>
    <source>
        <strain evidence="3 4">CGMCC 4.7037</strain>
    </source>
</reference>
<proteinExistence type="predicted"/>
<accession>A0A1H6DCR9</accession>
<evidence type="ECO:0000256" key="1">
    <source>
        <dbReference type="PROSITE-ProRule" id="PRU00703"/>
    </source>
</evidence>
<dbReference type="SUPFAM" id="SSF54631">
    <property type="entry name" value="CBS-domain pair"/>
    <property type="match status" value="1"/>
</dbReference>
<dbReference type="EMBL" id="FNVT01000005">
    <property type="protein sequence ID" value="SEG82495.1"/>
    <property type="molecule type" value="Genomic_DNA"/>
</dbReference>
<organism evidence="3 4">
    <name type="scientific">Nonomuraea solani</name>
    <dbReference type="NCBI Taxonomy" id="1144553"/>
    <lineage>
        <taxon>Bacteria</taxon>
        <taxon>Bacillati</taxon>
        <taxon>Actinomycetota</taxon>
        <taxon>Actinomycetes</taxon>
        <taxon>Streptosporangiales</taxon>
        <taxon>Streptosporangiaceae</taxon>
        <taxon>Nonomuraea</taxon>
    </lineage>
</organism>
<dbReference type="Proteomes" id="UP000236732">
    <property type="component" value="Unassembled WGS sequence"/>
</dbReference>
<dbReference type="CDD" id="cd17788">
    <property type="entry name" value="CBS_pair_bac"/>
    <property type="match status" value="1"/>
</dbReference>
<dbReference type="Pfam" id="PF00571">
    <property type="entry name" value="CBS"/>
    <property type="match status" value="1"/>
</dbReference>
<dbReference type="SMART" id="SM00116">
    <property type="entry name" value="CBS"/>
    <property type="match status" value="2"/>
</dbReference>
<dbReference type="PROSITE" id="PS51371">
    <property type="entry name" value="CBS"/>
    <property type="match status" value="1"/>
</dbReference>
<dbReference type="InterPro" id="IPR046342">
    <property type="entry name" value="CBS_dom_sf"/>
</dbReference>
<keyword evidence="1" id="KW-0129">CBS domain</keyword>
<keyword evidence="4" id="KW-1185">Reference proteome</keyword>
<dbReference type="AlphaFoldDB" id="A0A1H6DCR9"/>
<name>A0A1H6DCR9_9ACTN</name>
<gene>
    <name evidence="3" type="ORF">SAMN05444920_10551</name>
</gene>
<evidence type="ECO:0000313" key="3">
    <source>
        <dbReference type="EMBL" id="SEG82495.1"/>
    </source>
</evidence>
<evidence type="ECO:0000313" key="4">
    <source>
        <dbReference type="Proteomes" id="UP000236732"/>
    </source>
</evidence>
<protein>
    <submittedName>
        <fullName evidence="3">CBS domain-containing protein</fullName>
    </submittedName>
</protein>
<evidence type="ECO:0000259" key="2">
    <source>
        <dbReference type="PROSITE" id="PS51371"/>
    </source>
</evidence>
<sequence>MRAAPQPDLRLHTWPLHTCPLCLILTGVDRFSTGEPGSLVGSLIADREKGLAVRARDLLAAFPTVTADTAVVEAARLLAGQDLPGLIVVDERGLPVSILPGTQVLRLAVPGYCLDDPALARVVDEAHADAFLSSLADRTVRQALPPDGSSGRSSGRRELPVTDPDATVLELAALMARTHSPLVAVVEQGRLLGAVTLQALLDRVLAA</sequence>
<dbReference type="InterPro" id="IPR000644">
    <property type="entry name" value="CBS_dom"/>
</dbReference>